<dbReference type="Proteomes" id="UP000499080">
    <property type="component" value="Unassembled WGS sequence"/>
</dbReference>
<accession>A0A4Y2NNP8</accession>
<evidence type="ECO:0000313" key="1">
    <source>
        <dbReference type="EMBL" id="GBN40552.1"/>
    </source>
</evidence>
<dbReference type="AlphaFoldDB" id="A0A4Y2NNP8"/>
<protein>
    <submittedName>
        <fullName evidence="1">Uncharacterized protein</fullName>
    </submittedName>
</protein>
<name>A0A4Y2NNP8_ARAVE</name>
<evidence type="ECO:0000313" key="2">
    <source>
        <dbReference type="Proteomes" id="UP000499080"/>
    </source>
</evidence>
<organism evidence="1 2">
    <name type="scientific">Araneus ventricosus</name>
    <name type="common">Orbweaver spider</name>
    <name type="synonym">Epeira ventricosa</name>
    <dbReference type="NCBI Taxonomy" id="182803"/>
    <lineage>
        <taxon>Eukaryota</taxon>
        <taxon>Metazoa</taxon>
        <taxon>Ecdysozoa</taxon>
        <taxon>Arthropoda</taxon>
        <taxon>Chelicerata</taxon>
        <taxon>Arachnida</taxon>
        <taxon>Araneae</taxon>
        <taxon>Araneomorphae</taxon>
        <taxon>Entelegynae</taxon>
        <taxon>Araneoidea</taxon>
        <taxon>Araneidae</taxon>
        <taxon>Araneus</taxon>
    </lineage>
</organism>
<sequence length="160" mass="18778">MMSNRIHDGFRILHSRGEIFEQYVDNTLLNNFSNTMNMMSNRIHEGFRILHSRGEIFEQYVDNTLLHNFSNTMNMMSNRIHDGFRILHSRGEIFEQLTFHDQIITKPFLDKSLGSELCHDDEADNLASSSLSKLLHHSNMRTVPLRQQIQSKPDPYTQQN</sequence>
<comment type="caution">
    <text evidence="1">The sequence shown here is derived from an EMBL/GenBank/DDBJ whole genome shotgun (WGS) entry which is preliminary data.</text>
</comment>
<keyword evidence="2" id="KW-1185">Reference proteome</keyword>
<proteinExistence type="predicted"/>
<reference evidence="1 2" key="1">
    <citation type="journal article" date="2019" name="Sci. Rep.">
        <title>Orb-weaving spider Araneus ventricosus genome elucidates the spidroin gene catalogue.</title>
        <authorList>
            <person name="Kono N."/>
            <person name="Nakamura H."/>
            <person name="Ohtoshi R."/>
            <person name="Moran D.A.P."/>
            <person name="Shinohara A."/>
            <person name="Yoshida Y."/>
            <person name="Fujiwara M."/>
            <person name="Mori M."/>
            <person name="Tomita M."/>
            <person name="Arakawa K."/>
        </authorList>
    </citation>
    <scope>NUCLEOTIDE SEQUENCE [LARGE SCALE GENOMIC DNA]</scope>
</reference>
<gene>
    <name evidence="1" type="ORF">AVEN_189820_1</name>
</gene>
<dbReference type="EMBL" id="BGPR01009519">
    <property type="protein sequence ID" value="GBN40552.1"/>
    <property type="molecule type" value="Genomic_DNA"/>
</dbReference>